<dbReference type="Proteomes" id="UP000075903">
    <property type="component" value="Unassembled WGS sequence"/>
</dbReference>
<dbReference type="EnsemblMetazoa" id="AMEM019061-RA">
    <property type="protein sequence ID" value="AMEM019061-PA"/>
    <property type="gene ID" value="AMEM019061"/>
</dbReference>
<proteinExistence type="predicted"/>
<sequence length="454" mass="54118">MNSMCLMRVCLFQSNIAKTAPMDMMEWKFFVIIGLVLINYHVGMSKAEDKNTEQLADHNVTLVITDIVEMKQGAVKQPVRDWRKPLYRMNKHANTPNYMRPNVKEDFMSMQTRVKRELQNIATETLTKTEDGDENLPVPEKQSMNTQPIMRKEAWVKPAQMHLEFQSKKVKEEIDADAEESILIQEGIKSRAPKVNFITQQRKSGFTPSGTLDRTNDKLIQELYKKPQRSLNYEYPWTYDSFMATSQSPMYPQIHNKYDSFHRDMINRMHPPAPHHFDHYYERRHDVEYDSYFPRYKFPYYYYYPDMRYDVPLHYRDRNNLYPNEQLTRAIPSYNIPLPTTVVPPTIMRNRRIIYFATLPEIVRKHPKENIINDRLYQGDRYSTYTMKYFYPSSAYKYPRPAKKANKDDKYVSSKPIKIVREADVIENRQFSIRDLQKKINLELQPKTSANFRA</sequence>
<organism evidence="1 2">
    <name type="scientific">Anopheles merus</name>
    <name type="common">Mosquito</name>
    <dbReference type="NCBI Taxonomy" id="30066"/>
    <lineage>
        <taxon>Eukaryota</taxon>
        <taxon>Metazoa</taxon>
        <taxon>Ecdysozoa</taxon>
        <taxon>Arthropoda</taxon>
        <taxon>Hexapoda</taxon>
        <taxon>Insecta</taxon>
        <taxon>Pterygota</taxon>
        <taxon>Neoptera</taxon>
        <taxon>Endopterygota</taxon>
        <taxon>Diptera</taxon>
        <taxon>Nematocera</taxon>
        <taxon>Culicoidea</taxon>
        <taxon>Culicidae</taxon>
        <taxon>Anophelinae</taxon>
        <taxon>Anopheles</taxon>
    </lineage>
</organism>
<reference evidence="1" key="1">
    <citation type="submission" date="2020-05" db="UniProtKB">
        <authorList>
            <consortium name="EnsemblMetazoa"/>
        </authorList>
    </citation>
    <scope>IDENTIFICATION</scope>
    <source>
        <strain evidence="1">MAF</strain>
    </source>
</reference>
<dbReference type="AlphaFoldDB" id="A0A1I8JV87"/>
<keyword evidence="2" id="KW-1185">Reference proteome</keyword>
<name>A0A1I8JV87_ANOME</name>
<accession>A0A1I8JV87</accession>
<dbReference type="VEuPathDB" id="VectorBase:AMEM21_011887"/>
<protein>
    <submittedName>
        <fullName evidence="1">Uncharacterized protein</fullName>
    </submittedName>
</protein>
<evidence type="ECO:0000313" key="2">
    <source>
        <dbReference type="Proteomes" id="UP000075903"/>
    </source>
</evidence>
<evidence type="ECO:0000313" key="1">
    <source>
        <dbReference type="EnsemblMetazoa" id="AMEM019061-PA"/>
    </source>
</evidence>
<dbReference type="STRING" id="30066.A0A1I8JV87"/>
<dbReference type="VEuPathDB" id="VectorBase:AMEM019061"/>